<protein>
    <recommendedName>
        <fullName evidence="2">PIN domain-containing protein</fullName>
    </recommendedName>
</protein>
<dbReference type="Proteomes" id="UP001623330">
    <property type="component" value="Unassembled WGS sequence"/>
</dbReference>
<accession>A0ABR4NWV1</accession>
<sequence length="430" mass="48813">MLPSKHSTKTKYTLADLDRSVNLAPENSISKTHDKNTITKNQVDQSPGRYTSTNLQSNDNEKITGDIRTADIGTGPTASDVDENYDDDFEMIDVDNEQIESISNYLASQRSSISTDTHFVTPTVTQIIVPEDKTIFVADTNFVISHLNTLEELRQLSAQYNHVIVAPLTTIRELDGLKTTDDRNIAKLARFGNDWLFRNLGVRDSGIVGQRLKERLDPNAIKDDAILDCCLYFQHKLKHKLVILLSNDKNLCLKALTEGLLTVSFRPGMSANLIAETAYNENISRFGGQSIVQHTQLNISEVVNSVYGEMQTILLTIIDHIMNQAYGDDIIATNYEKDKVKSFADAGKTIAQFWLAVFADYFQRYPVRHNDWKNLPDTVLEVPHNVNDLKTFFEFWEKVLKKLIVNLDQNDKTVVLSNIEKWNRYIAFSE</sequence>
<dbReference type="InterPro" id="IPR052626">
    <property type="entry name" value="SWT1_Regulator"/>
</dbReference>
<comment type="caution">
    <text evidence="3">The sequence shown here is derived from an EMBL/GenBank/DDBJ whole genome shotgun (WGS) entry which is preliminary data.</text>
</comment>
<feature type="domain" description="PIN" evidence="2">
    <location>
        <begin position="134"/>
        <end position="253"/>
    </location>
</feature>
<dbReference type="SUPFAM" id="SSF88723">
    <property type="entry name" value="PIN domain-like"/>
    <property type="match status" value="1"/>
</dbReference>
<reference evidence="3 4" key="1">
    <citation type="submission" date="2024-05" db="EMBL/GenBank/DDBJ databases">
        <title>Long read based assembly of the Candida bracarensis genome reveals expanded adhesin content.</title>
        <authorList>
            <person name="Marcet-Houben M."/>
            <person name="Ksiezopolska E."/>
            <person name="Gabaldon T."/>
        </authorList>
    </citation>
    <scope>NUCLEOTIDE SEQUENCE [LARGE SCALE GENOMIC DNA]</scope>
    <source>
        <strain evidence="3 4">CBM6</strain>
    </source>
</reference>
<proteinExistence type="predicted"/>
<dbReference type="PANTHER" id="PTHR16161:SF0">
    <property type="entry name" value="TRANSCRIPTIONAL PROTEIN SWT1"/>
    <property type="match status" value="1"/>
</dbReference>
<dbReference type="SMART" id="SM00670">
    <property type="entry name" value="PINc"/>
    <property type="match status" value="1"/>
</dbReference>
<keyword evidence="4" id="KW-1185">Reference proteome</keyword>
<gene>
    <name evidence="3" type="ORF">RNJ44_05121</name>
</gene>
<feature type="compositionally biased region" description="Polar residues" evidence="1">
    <location>
        <begin position="38"/>
        <end position="58"/>
    </location>
</feature>
<dbReference type="InterPro" id="IPR002716">
    <property type="entry name" value="PIN_dom"/>
</dbReference>
<organism evidence="3 4">
    <name type="scientific">Nakaseomyces bracarensis</name>
    <dbReference type="NCBI Taxonomy" id="273131"/>
    <lineage>
        <taxon>Eukaryota</taxon>
        <taxon>Fungi</taxon>
        <taxon>Dikarya</taxon>
        <taxon>Ascomycota</taxon>
        <taxon>Saccharomycotina</taxon>
        <taxon>Saccharomycetes</taxon>
        <taxon>Saccharomycetales</taxon>
        <taxon>Saccharomycetaceae</taxon>
        <taxon>Nakaseomyces</taxon>
    </lineage>
</organism>
<evidence type="ECO:0000259" key="2">
    <source>
        <dbReference type="SMART" id="SM00670"/>
    </source>
</evidence>
<name>A0ABR4NWV1_9SACH</name>
<dbReference type="InterPro" id="IPR029060">
    <property type="entry name" value="PIN-like_dom_sf"/>
</dbReference>
<dbReference type="EMBL" id="JBEVYD010000005">
    <property type="protein sequence ID" value="KAL3233205.1"/>
    <property type="molecule type" value="Genomic_DNA"/>
</dbReference>
<dbReference type="PANTHER" id="PTHR16161">
    <property type="entry name" value="TRANSCRIPTIONAL PROTEIN SWT1"/>
    <property type="match status" value="1"/>
</dbReference>
<dbReference type="Pfam" id="PF13638">
    <property type="entry name" value="PIN_4"/>
    <property type="match status" value="1"/>
</dbReference>
<dbReference type="Gene3D" id="3.40.50.1010">
    <property type="entry name" value="5'-nuclease"/>
    <property type="match status" value="1"/>
</dbReference>
<dbReference type="CDD" id="cd18727">
    <property type="entry name" value="PIN_Swt1-like"/>
    <property type="match status" value="1"/>
</dbReference>
<evidence type="ECO:0000313" key="4">
    <source>
        <dbReference type="Proteomes" id="UP001623330"/>
    </source>
</evidence>
<feature type="region of interest" description="Disordered" evidence="1">
    <location>
        <begin position="26"/>
        <end position="60"/>
    </location>
</feature>
<evidence type="ECO:0000313" key="3">
    <source>
        <dbReference type="EMBL" id="KAL3233205.1"/>
    </source>
</evidence>
<dbReference type="InterPro" id="IPR049014">
    <property type="entry name" value="SWT1_C"/>
</dbReference>
<dbReference type="Pfam" id="PF21693">
    <property type="entry name" value="SWT1_3rd"/>
    <property type="match status" value="1"/>
</dbReference>
<evidence type="ECO:0000256" key="1">
    <source>
        <dbReference type="SAM" id="MobiDB-lite"/>
    </source>
</evidence>